<dbReference type="EMBL" id="AL031394">
    <property type="protein sequence ID" value="CAA20579.1"/>
    <property type="molecule type" value="Genomic_DNA"/>
</dbReference>
<accession>O81883</accession>
<evidence type="ECO:0000313" key="1">
    <source>
        <dbReference type="EMBL" id="CAA20579.1"/>
    </source>
</evidence>
<reference key="3">
    <citation type="journal article" date="1999" name="Nature">
        <title>Sequence and analysis of chromosome 4 of the plant Arabidopsis thaliana.</title>
        <authorList>
            <consortium name="EU"/>
            <consortium name="CSHL and WU Arabidopsis Sequencing Project"/>
            <person name="Mayer K."/>
            <person name="Schuller C."/>
            <person name="Wambutt R."/>
            <person name="Murphy G."/>
            <person name="Volckaert G."/>
            <person name="Pohl T."/>
            <person name="Dusterhoft A."/>
            <person name="Stiekema W."/>
            <person name="Entian K.D."/>
            <person name="Terryn N."/>
            <person name="Harris B."/>
            <person name="Ansorge W."/>
            <person name="Brandt P."/>
            <person name="Grivell L."/>
            <person name="Rieger M."/>
            <person name="Weichselgartner M."/>
            <person name="de Simone V."/>
            <person name="Obermaier B."/>
            <person name="Mache R."/>
            <person name="Muller M."/>
            <person name="Kreis M."/>
            <person name="Delseny M."/>
            <person name="Puigdomenech P."/>
            <person name="Watson M."/>
            <person name="Schmidtheini T."/>
            <person name="Reichert B."/>
            <person name="Portatelle D."/>
            <person name="Perez-Alonso M."/>
            <person name="Boutry M."/>
            <person name="Bancroft I."/>
            <person name="Vos P."/>
            <person name="Hoheisel J."/>
            <person name="Zimmermann W."/>
            <person name="Wedler H."/>
            <person name="Ridley P."/>
            <person name="Langham S.A."/>
            <person name="McCullagh B."/>
            <person name="Bilham L."/>
            <person name="Robben J."/>
            <person name="Van der Schueren J."/>
            <person name="Grymonprez B."/>
            <person name="Chuang Y.J."/>
            <person name="Vandenbussche F."/>
            <person name="Braeken M."/>
            <person name="Weltjens I."/>
            <person name="Voet M."/>
            <person name="Bastiaens I."/>
            <person name="Aert R."/>
            <person name="Defoor E."/>
            <person name="Weitzenegger T."/>
            <person name="Bothe G."/>
            <person name="Ramsperger U."/>
            <person name="Hilbert H."/>
            <person name="Braun M."/>
            <person name="Holzer E."/>
            <person name="Brandt A."/>
            <person name="Peters S."/>
            <person name="van Staveren M."/>
            <person name="Dirske W."/>
            <person name="Mooijman P."/>
            <person name="Klein Lankhorst R."/>
            <person name="Rose M."/>
            <person name="Hauf J."/>
            <person name="Kotter P."/>
            <person name="Berneiser S."/>
            <person name="Hempel S."/>
            <person name="Feldpausch M."/>
            <person name="Lamberth S."/>
            <person name="Van den Daele H."/>
            <person name="De Keyser A."/>
            <person name="Buysshaert C."/>
            <person name="Gielen J."/>
            <person name="Villarroel R."/>
            <person name="De Clercq R."/>
            <person name="Van Montagu M."/>
            <person name="Rogers J."/>
            <person name="Cronin A."/>
            <person name="Quail M."/>
            <person name="Bray-Allen S."/>
            <person name="Clark L."/>
            <person name="Doggett J."/>
            <person name="Hall S."/>
            <person name="Kay M."/>
            <person name="Lennard N."/>
            <person name="McLay K."/>
            <person name="Mayes R."/>
            <person name="Pettett A."/>
            <person name="Rajandream M.A."/>
            <person name="Lyne M."/>
            <person name="Benes V."/>
            <person name="Rechmann S."/>
            <person name="Borkova D."/>
            <person name="Blocker H."/>
            <person name="Scharfe M."/>
            <person name="Grimm M."/>
            <person name="Lohnert T.H."/>
            <person name="Dose S."/>
            <person name="de Haan M."/>
            <person name="Maarse A."/>
            <person name="Schafer M."/>
            <person name="Muller-Auer S."/>
            <person name="Gabel C."/>
            <person name="Fuchs M."/>
            <person name="Fartmann B."/>
            <person name="Granderath K."/>
            <person name="Dauner D."/>
            <person name="Herzl A."/>
            <person name="Neumann S."/>
            <person name="Argiriou A."/>
            <person name="Vitale D."/>
            <person name="Liguori R."/>
            <person name="Piravandi E."/>
            <person name="Massenet O."/>
            <person name="Quigley F."/>
            <person name="Clabauld G."/>
            <person name="Mundlein A."/>
            <person name="Felber R."/>
            <person name="Schnabl S."/>
            <person name="Hiller R."/>
            <person name="Schmidt W."/>
            <person name="Lecharny A."/>
            <person name="Aubourg S."/>
            <person name="Chefdor F."/>
            <person name="Cooke R."/>
            <person name="Berger C."/>
            <person name="Montfort A."/>
            <person name="Casacuberta E."/>
            <person name="Gibbons T."/>
            <person name="Weber N."/>
            <person name="Vandenbol M."/>
            <person name="Bargues M."/>
            <person name="Terol J."/>
            <person name="Torres A."/>
            <person name="Perez-Perez A."/>
            <person name="Purnelle B."/>
            <person name="Bent E."/>
            <person name="Johnson S."/>
            <person name="Tacon D."/>
            <person name="Jesse T."/>
            <person name="Heijnen L."/>
            <person name="Schwarz S."/>
            <person name="Scholler P."/>
            <person name="Heber S."/>
            <person name="Francs P."/>
            <person name="Bielke C."/>
            <person name="Frishman D."/>
            <person name="Haase D."/>
            <person name="Lemcke K."/>
            <person name="Mewes H.W."/>
            <person name="Stocker S."/>
            <person name="Zaccaria P."/>
            <person name="Bevan M."/>
            <person name="Wilson R.K."/>
            <person name="de la Bastide M."/>
            <person name="Habermann K."/>
            <person name="Parnell L."/>
            <person name="Dedhia N."/>
            <person name="Gnoj L."/>
            <person name="Schutz K."/>
            <person name="Huang E."/>
            <person name="Spiegel L."/>
            <person name="Sehkon M."/>
            <person name="Murray J."/>
            <person name="Sheet P."/>
            <person name="Cordes M."/>
            <person name="Abu-Threideh J."/>
            <person name="Stoneking T."/>
            <person name="Kalicki J."/>
            <person name="Graves T."/>
            <person name="Harmon G."/>
            <person name="Edwards J."/>
            <person name="Latreille P."/>
            <person name="Courtney L."/>
            <person name="Cloud J."/>
            <person name="Abbott A."/>
            <person name="Scott K."/>
            <person name="Johnson D."/>
            <person name="Minx P."/>
            <person name="Bentley D."/>
            <person name="Fulton B."/>
            <person name="Miller N."/>
            <person name="Greco T."/>
            <person name="Kemp K."/>
            <person name="Kramer J."/>
            <person name="Fulton L."/>
            <person name="Mardis E."/>
            <person name="Dante M."/>
            <person name="Pepin K."/>
            <person name="Hillier L."/>
            <person name="Nelson J."/>
            <person name="Spieth J."/>
            <person name="Ryan E."/>
            <person name="Andrews S."/>
            <person name="Geisel C."/>
            <person name="Layman D."/>
            <person name="Du H."/>
            <person name="Ali J."/>
            <person name="Berghoff A."/>
            <person name="Jones K."/>
            <person name="Drone K."/>
            <person name="Cotton M."/>
            <person name="Joshu C."/>
            <person name="Antonoiu B."/>
            <person name="Zidanic M."/>
            <person name="Strong C."/>
            <person name="Sun H."/>
            <person name="Lamar B."/>
            <person name="Yordan C."/>
            <person name="Ma P."/>
            <person name="Zhong J."/>
            <person name="Preston R."/>
            <person name="Vil D."/>
            <person name="Shekher M."/>
            <person name="Matero A."/>
            <person name="Shah R."/>
            <person name="Swaby I.K."/>
            <person name="O'Shaughnessy A."/>
            <person name="Rodriguez M."/>
            <person name="Hoffmann J."/>
            <person name="Till S."/>
            <person name="Granat S."/>
            <person name="Shohdy N."/>
            <person name="Hasegawa A."/>
            <person name="Hameed A."/>
            <person name="Lodhi M."/>
            <person name="Johnson A."/>
            <person name="Chen E."/>
            <person name="Marra M."/>
            <person name="Martienssen R."/>
            <person name="McCombie W.R."/>
        </authorList>
    </citation>
    <scope>NUCLEOTIDE SEQUENCE [LARGE SCALE GENOMIC DNA]</scope>
    <source>
        <strain>cv. Columbia</strain>
    </source>
</reference>
<dbReference type="PIR" id="T04983">
    <property type="entry name" value="T04983"/>
</dbReference>
<reference evidence="1" key="2">
    <citation type="submission" date="1998-11" db="EMBL/GenBank/DDBJ databases">
        <authorList>
            <person name="EU Arabidopsis sequencing project"/>
        </authorList>
    </citation>
    <scope>NUCLEOTIDE SEQUENCE</scope>
</reference>
<proteinExistence type="predicted"/>
<reference evidence="2" key="4">
    <citation type="submission" date="2000-03" db="EMBL/GenBank/DDBJ databases">
        <authorList>
            <person name="Obermaier B."/>
            <person name="Deutschenbaur S."/>
            <person name="Piravandi E."/>
            <person name="Mewes H.W."/>
            <person name="Lemcke K."/>
            <person name="Mayer K.F.X."/>
        </authorList>
    </citation>
    <scope>NUCLEOTIDE SEQUENCE</scope>
</reference>
<protein>
    <submittedName>
        <fullName evidence="2">Uncharacterized protein AT4g33660</fullName>
    </submittedName>
    <submittedName>
        <fullName evidence="1">Uncharacterized protein T16L1.150</fullName>
    </submittedName>
</protein>
<name>O81883_ARATH</name>
<evidence type="ECO:0000313" key="2">
    <source>
        <dbReference type="EMBL" id="CAB80083.1"/>
    </source>
</evidence>
<reference evidence="1" key="1">
    <citation type="submission" date="1998-09" db="EMBL/GenBank/DDBJ databases">
        <authorList>
            <person name="Bevan M."/>
            <person name="Obermaier B."/>
            <person name="Deutschenbaur S."/>
            <person name="Piravandi E."/>
            <person name="Hoheisel J."/>
            <person name="Jesse T."/>
            <person name="Heijnen L."/>
            <person name="Vos P."/>
            <person name="Mewes H.W."/>
            <person name="Mayer K.F.X."/>
            <person name="Schueller C."/>
        </authorList>
    </citation>
    <scope>NUCLEOTIDE SEQUENCE</scope>
</reference>
<sequence length="79" mass="8972">MKHKNRALTVLQENQLFVVVVEEEAVAVVEDNTVAVLPPAVADLAGNFPVPGKDMHTWDRSYFGEKYTRKKKLKTKVFE</sequence>
<dbReference type="EMBL" id="AL161583">
    <property type="protein sequence ID" value="CAB80083.1"/>
    <property type="molecule type" value="Genomic_DNA"/>
</dbReference>
<organism evidence="1">
    <name type="scientific">Arabidopsis thaliana</name>
    <name type="common">Mouse-ear cress</name>
    <dbReference type="NCBI Taxonomy" id="3702"/>
    <lineage>
        <taxon>Eukaryota</taxon>
        <taxon>Viridiplantae</taxon>
        <taxon>Streptophyta</taxon>
        <taxon>Embryophyta</taxon>
        <taxon>Tracheophyta</taxon>
        <taxon>Spermatophyta</taxon>
        <taxon>Magnoliopsida</taxon>
        <taxon>eudicotyledons</taxon>
        <taxon>Gunneridae</taxon>
        <taxon>Pentapetalae</taxon>
        <taxon>rosids</taxon>
        <taxon>malvids</taxon>
        <taxon>Brassicales</taxon>
        <taxon>Brassicaceae</taxon>
        <taxon>Camelineae</taxon>
        <taxon>Arabidopsis</taxon>
    </lineage>
</organism>
<gene>
    <name evidence="1" type="primary">T16L1.150</name>
    <name evidence="2" type="ordered locus">At4g33660</name>
</gene>
<dbReference type="AlphaFoldDB" id="O81883"/>